<dbReference type="EMBL" id="JAIWYP010000008">
    <property type="protein sequence ID" value="KAH3786234.1"/>
    <property type="molecule type" value="Genomic_DNA"/>
</dbReference>
<proteinExistence type="predicted"/>
<dbReference type="AlphaFoldDB" id="A0A9D4ESS3"/>
<protein>
    <submittedName>
        <fullName evidence="1">Uncharacterized protein</fullName>
    </submittedName>
</protein>
<dbReference type="Proteomes" id="UP000828390">
    <property type="component" value="Unassembled WGS sequence"/>
</dbReference>
<sequence>MSITERCANFTQLRMQLDNVKTAVWHSTPNLLIDLLDSRLLELILINNRNFRYFCRMPVNLNVGMSCKWKSEYPNDQAALLVDYAENETNSHALGDEMGS</sequence>
<keyword evidence="2" id="KW-1185">Reference proteome</keyword>
<evidence type="ECO:0000313" key="1">
    <source>
        <dbReference type="EMBL" id="KAH3786234.1"/>
    </source>
</evidence>
<accession>A0A9D4ESS3</accession>
<gene>
    <name evidence="1" type="ORF">DPMN_164340</name>
</gene>
<reference evidence="1" key="1">
    <citation type="journal article" date="2019" name="bioRxiv">
        <title>The Genome of the Zebra Mussel, Dreissena polymorpha: A Resource for Invasive Species Research.</title>
        <authorList>
            <person name="McCartney M.A."/>
            <person name="Auch B."/>
            <person name="Kono T."/>
            <person name="Mallez S."/>
            <person name="Zhang Y."/>
            <person name="Obille A."/>
            <person name="Becker A."/>
            <person name="Abrahante J.E."/>
            <person name="Garbe J."/>
            <person name="Badalamenti J.P."/>
            <person name="Herman A."/>
            <person name="Mangelson H."/>
            <person name="Liachko I."/>
            <person name="Sullivan S."/>
            <person name="Sone E.D."/>
            <person name="Koren S."/>
            <person name="Silverstein K.A.T."/>
            <person name="Beckman K.B."/>
            <person name="Gohl D.M."/>
        </authorList>
    </citation>
    <scope>NUCLEOTIDE SEQUENCE</scope>
    <source>
        <strain evidence="1">Duluth1</strain>
        <tissue evidence="1">Whole animal</tissue>
    </source>
</reference>
<evidence type="ECO:0000313" key="2">
    <source>
        <dbReference type="Proteomes" id="UP000828390"/>
    </source>
</evidence>
<reference evidence="1" key="2">
    <citation type="submission" date="2020-11" db="EMBL/GenBank/DDBJ databases">
        <authorList>
            <person name="McCartney M.A."/>
            <person name="Auch B."/>
            <person name="Kono T."/>
            <person name="Mallez S."/>
            <person name="Becker A."/>
            <person name="Gohl D.M."/>
            <person name="Silverstein K.A.T."/>
            <person name="Koren S."/>
            <person name="Bechman K.B."/>
            <person name="Herman A."/>
            <person name="Abrahante J.E."/>
            <person name="Garbe J."/>
        </authorList>
    </citation>
    <scope>NUCLEOTIDE SEQUENCE</scope>
    <source>
        <strain evidence="1">Duluth1</strain>
        <tissue evidence="1">Whole animal</tissue>
    </source>
</reference>
<comment type="caution">
    <text evidence="1">The sequence shown here is derived from an EMBL/GenBank/DDBJ whole genome shotgun (WGS) entry which is preliminary data.</text>
</comment>
<organism evidence="1 2">
    <name type="scientific">Dreissena polymorpha</name>
    <name type="common">Zebra mussel</name>
    <name type="synonym">Mytilus polymorpha</name>
    <dbReference type="NCBI Taxonomy" id="45954"/>
    <lineage>
        <taxon>Eukaryota</taxon>
        <taxon>Metazoa</taxon>
        <taxon>Spiralia</taxon>
        <taxon>Lophotrochozoa</taxon>
        <taxon>Mollusca</taxon>
        <taxon>Bivalvia</taxon>
        <taxon>Autobranchia</taxon>
        <taxon>Heteroconchia</taxon>
        <taxon>Euheterodonta</taxon>
        <taxon>Imparidentia</taxon>
        <taxon>Neoheterodontei</taxon>
        <taxon>Myida</taxon>
        <taxon>Dreissenoidea</taxon>
        <taxon>Dreissenidae</taxon>
        <taxon>Dreissena</taxon>
    </lineage>
</organism>
<name>A0A9D4ESS3_DREPO</name>